<sequence length="110" mass="12180">MTKVTFYQKNGVVIGFDAWDHAGYANAGEDIICAAVSALVLNAINSIEAFTSDAFTADVKEEDGRIEFRLEQDNPSDDTTLLLKSLILGLQGIENEEENMQYIDVIFEEV</sequence>
<reference evidence="7 8" key="1">
    <citation type="submission" date="2020-08" db="EMBL/GenBank/DDBJ databases">
        <title>Genome public.</title>
        <authorList>
            <person name="Liu C."/>
            <person name="Sun Q."/>
        </authorList>
    </citation>
    <scope>NUCLEOTIDE SEQUENCE [LARGE SCALE GENOMIC DNA]</scope>
    <source>
        <strain evidence="7 8">3_YM_SP_D4_24.mj</strain>
    </source>
</reference>
<comment type="caution">
    <text evidence="7">The sequence shown here is derived from an EMBL/GenBank/DDBJ whole genome shotgun (WGS) entry which is preliminary data.</text>
</comment>
<keyword evidence="1" id="KW-0690">Ribosome biogenesis</keyword>
<organism evidence="7 8">
    <name type="scientific">Blautia stercoris</name>
    <dbReference type="NCBI Taxonomy" id="871664"/>
    <lineage>
        <taxon>Bacteria</taxon>
        <taxon>Bacillati</taxon>
        <taxon>Bacillota</taxon>
        <taxon>Clostridia</taxon>
        <taxon>Lachnospirales</taxon>
        <taxon>Lachnospiraceae</taxon>
        <taxon>Blautia</taxon>
    </lineage>
</organism>
<accession>A0ABR7PAB1</accession>
<gene>
    <name evidence="7" type="ORF">H8712_06725</name>
</gene>
<dbReference type="Proteomes" id="UP000661649">
    <property type="component" value="Unassembled WGS sequence"/>
</dbReference>
<evidence type="ECO:0000256" key="3">
    <source>
        <dbReference type="ARBA" id="ARBA00022801"/>
    </source>
</evidence>
<protein>
    <recommendedName>
        <fullName evidence="6">Ribosomal processing cysteine protease Prp</fullName>
    </recommendedName>
</protein>
<evidence type="ECO:0000313" key="8">
    <source>
        <dbReference type="Proteomes" id="UP000661649"/>
    </source>
</evidence>
<keyword evidence="2 7" id="KW-0645">Protease</keyword>
<dbReference type="RefSeq" id="WP_022303446.1">
    <property type="nucleotide sequence ID" value="NZ_JACRTP010000002.1"/>
</dbReference>
<dbReference type="EMBL" id="JACRTP010000002">
    <property type="protein sequence ID" value="MBC8628311.1"/>
    <property type="molecule type" value="Genomic_DNA"/>
</dbReference>
<dbReference type="CDD" id="cd16332">
    <property type="entry name" value="Prp-like"/>
    <property type="match status" value="1"/>
</dbReference>
<dbReference type="PANTHER" id="PTHR39178">
    <property type="entry name" value="HYPOTHETICAL RIBOSOME-ASSOCIATED PROTEIN"/>
    <property type="match status" value="1"/>
</dbReference>
<evidence type="ECO:0000256" key="2">
    <source>
        <dbReference type="ARBA" id="ARBA00022670"/>
    </source>
</evidence>
<dbReference type="Pfam" id="PF04327">
    <property type="entry name" value="Peptidase_Prp"/>
    <property type="match status" value="1"/>
</dbReference>
<evidence type="ECO:0000256" key="1">
    <source>
        <dbReference type="ARBA" id="ARBA00022517"/>
    </source>
</evidence>
<dbReference type="GO" id="GO:0008233">
    <property type="term" value="F:peptidase activity"/>
    <property type="evidence" value="ECO:0007669"/>
    <property type="project" value="UniProtKB-KW"/>
</dbReference>
<dbReference type="SUPFAM" id="SSF118010">
    <property type="entry name" value="TM1457-like"/>
    <property type="match status" value="1"/>
</dbReference>
<evidence type="ECO:0000256" key="4">
    <source>
        <dbReference type="ARBA" id="ARBA00022807"/>
    </source>
</evidence>
<keyword evidence="4" id="KW-0788">Thiol protease</keyword>
<proteinExistence type="inferred from homology"/>
<evidence type="ECO:0000256" key="5">
    <source>
        <dbReference type="ARBA" id="ARBA00044503"/>
    </source>
</evidence>
<dbReference type="GO" id="GO:0006508">
    <property type="term" value="P:proteolysis"/>
    <property type="evidence" value="ECO:0007669"/>
    <property type="project" value="UniProtKB-KW"/>
</dbReference>
<keyword evidence="3" id="KW-0378">Hydrolase</keyword>
<keyword evidence="8" id="KW-1185">Reference proteome</keyword>
<dbReference type="Gene3D" id="3.30.70.1490">
    <property type="entry name" value="Cysteine protease Prp"/>
    <property type="match status" value="1"/>
</dbReference>
<dbReference type="InterPro" id="IPR007422">
    <property type="entry name" value="Peptidase_Prp"/>
</dbReference>
<dbReference type="PANTHER" id="PTHR39178:SF1">
    <property type="entry name" value="RIBOSOMAL-PROCESSING CYSTEINE PROTEASE PRP"/>
    <property type="match status" value="1"/>
</dbReference>
<evidence type="ECO:0000256" key="6">
    <source>
        <dbReference type="ARBA" id="ARBA00044538"/>
    </source>
</evidence>
<comment type="similarity">
    <text evidence="5">Belongs to the Prp family.</text>
</comment>
<evidence type="ECO:0000313" key="7">
    <source>
        <dbReference type="EMBL" id="MBC8628311.1"/>
    </source>
</evidence>
<name>A0ABR7PAB1_9FIRM</name>
<dbReference type="InterPro" id="IPR036764">
    <property type="entry name" value="Peptidase_Prp_sf"/>
</dbReference>